<dbReference type="RefSeq" id="XP_046053481.1">
    <property type="nucleotide sequence ID" value="XM_046189618.1"/>
</dbReference>
<feature type="region of interest" description="Disordered" evidence="1">
    <location>
        <begin position="234"/>
        <end position="282"/>
    </location>
</feature>
<feature type="region of interest" description="Disordered" evidence="1">
    <location>
        <begin position="167"/>
        <end position="213"/>
    </location>
</feature>
<feature type="compositionally biased region" description="Polar residues" evidence="1">
    <location>
        <begin position="198"/>
        <end position="213"/>
    </location>
</feature>
<feature type="compositionally biased region" description="Polar residues" evidence="1">
    <location>
        <begin position="273"/>
        <end position="282"/>
    </location>
</feature>
<accession>A0A9P9KNC3</accession>
<sequence>MAPFSLCQLSNASRRISLNLLRQHRNTLAVSTRQLRPIRLSLQQPRFLHTSDDAKPDQSNSDKIAKDEIKIDGSLETSDNAKAEESTQINSDIAAEEGIKAYSSLETSDEAKPIVDQSAQISSDTVTKNDIGADSSIETSEDAEADQTTQITSDIVAEHDISVNSALEASDESKPIEEQSIHINSDGDAKDDIEADSSIETSNDTETKQSTQINGEVAVDVEIKVDSSLETSDNINLIEDQSTQINSDVAAEDGTRPDSSHDTSDGVAPIENGATQTNNNVAINDGTTVDASLETSVSATPAEAESIQSNSDISTDAGAAADSSVETNDNHVPVADDSVESNDDTPREQDIGDSDAPTRDLPTFSSDPKDEPKIKGRPWTEEELAQLEEFIKRPIISLNYIAIRMDRSVPSVMSQLSQIERRRGISILDRTRPETPWQHPMDATPEQVAIFEAKQDEMQQRMEHIVETLMTLPKSDQWEEILKLKSASEWASAILKLIPLRTWHILAADRPPGYKQYMTIPFIDRYKTIGVFARTYRRTVYIGLAEQPFGMMVPHDSKNPEQQDPTKKKPHRVNKNDSKGSVVPLIPVSLLDSKRLTYKEKVEQKYVLGLARAALTAWLGALHRNGPLEFRQLYAWKDIDWSGPIGMGPCNPLEYRIRLPLTPAESAARKASKEAAWKREAEEARRSEESWGSEEPWESGRPNAFEKWATDAAKKPKDPYRGHL</sequence>
<feature type="compositionally biased region" description="Basic and acidic residues" evidence="1">
    <location>
        <begin position="171"/>
        <end position="192"/>
    </location>
</feature>
<dbReference type="OrthoDB" id="5410795at2759"/>
<dbReference type="Proteomes" id="UP000720189">
    <property type="component" value="Unassembled WGS sequence"/>
</dbReference>
<feature type="compositionally biased region" description="Polar residues" evidence="1">
    <location>
        <begin position="234"/>
        <end position="247"/>
    </location>
</feature>
<feature type="region of interest" description="Disordered" evidence="1">
    <location>
        <begin position="669"/>
        <end position="724"/>
    </location>
</feature>
<organism evidence="2 3">
    <name type="scientific">Fusarium redolens</name>
    <dbReference type="NCBI Taxonomy" id="48865"/>
    <lineage>
        <taxon>Eukaryota</taxon>
        <taxon>Fungi</taxon>
        <taxon>Dikarya</taxon>
        <taxon>Ascomycota</taxon>
        <taxon>Pezizomycotina</taxon>
        <taxon>Sordariomycetes</taxon>
        <taxon>Hypocreomycetidae</taxon>
        <taxon>Hypocreales</taxon>
        <taxon>Nectriaceae</taxon>
        <taxon>Fusarium</taxon>
        <taxon>Fusarium redolens species complex</taxon>
    </lineage>
</organism>
<keyword evidence="3" id="KW-1185">Reference proteome</keyword>
<feature type="region of interest" description="Disordered" evidence="1">
    <location>
        <begin position="295"/>
        <end position="375"/>
    </location>
</feature>
<dbReference type="EMBL" id="JAGMUX010000003">
    <property type="protein sequence ID" value="KAH7264746.1"/>
    <property type="molecule type" value="Genomic_DNA"/>
</dbReference>
<feature type="compositionally biased region" description="Basic and acidic residues" evidence="1">
    <location>
        <begin position="708"/>
        <end position="724"/>
    </location>
</feature>
<feature type="compositionally biased region" description="Basic and acidic residues" evidence="1">
    <location>
        <begin position="253"/>
        <end position="264"/>
    </location>
</feature>
<gene>
    <name evidence="2" type="ORF">BKA55DRAFT_534713</name>
</gene>
<name>A0A9P9KNC3_FUSRE</name>
<evidence type="ECO:0000313" key="2">
    <source>
        <dbReference type="EMBL" id="KAH7264746.1"/>
    </source>
</evidence>
<feature type="compositionally biased region" description="Basic and acidic residues" evidence="1">
    <location>
        <begin position="669"/>
        <end position="689"/>
    </location>
</feature>
<comment type="caution">
    <text evidence="2">The sequence shown here is derived from an EMBL/GenBank/DDBJ whole genome shotgun (WGS) entry which is preliminary data.</text>
</comment>
<feature type="compositionally biased region" description="Basic and acidic residues" evidence="1">
    <location>
        <begin position="555"/>
        <end position="567"/>
    </location>
</feature>
<feature type="region of interest" description="Disordered" evidence="1">
    <location>
        <begin position="46"/>
        <end position="88"/>
    </location>
</feature>
<feature type="compositionally biased region" description="Polar residues" evidence="1">
    <location>
        <begin position="117"/>
        <end position="128"/>
    </location>
</feature>
<feature type="region of interest" description="Disordered" evidence="1">
    <location>
        <begin position="107"/>
        <end position="148"/>
    </location>
</feature>
<dbReference type="AlphaFoldDB" id="A0A9P9KNC3"/>
<reference evidence="2" key="1">
    <citation type="journal article" date="2021" name="Nat. Commun.">
        <title>Genetic determinants of endophytism in the Arabidopsis root mycobiome.</title>
        <authorList>
            <person name="Mesny F."/>
            <person name="Miyauchi S."/>
            <person name="Thiergart T."/>
            <person name="Pickel B."/>
            <person name="Atanasova L."/>
            <person name="Karlsson M."/>
            <person name="Huettel B."/>
            <person name="Barry K.W."/>
            <person name="Haridas S."/>
            <person name="Chen C."/>
            <person name="Bauer D."/>
            <person name="Andreopoulos W."/>
            <person name="Pangilinan J."/>
            <person name="LaButti K."/>
            <person name="Riley R."/>
            <person name="Lipzen A."/>
            <person name="Clum A."/>
            <person name="Drula E."/>
            <person name="Henrissat B."/>
            <person name="Kohler A."/>
            <person name="Grigoriev I.V."/>
            <person name="Martin F.M."/>
            <person name="Hacquard S."/>
        </authorList>
    </citation>
    <scope>NUCLEOTIDE SEQUENCE</scope>
    <source>
        <strain evidence="2">MPI-CAGE-AT-0023</strain>
    </source>
</reference>
<protein>
    <submittedName>
        <fullName evidence="2">Uncharacterized protein</fullName>
    </submittedName>
</protein>
<evidence type="ECO:0000256" key="1">
    <source>
        <dbReference type="SAM" id="MobiDB-lite"/>
    </source>
</evidence>
<dbReference type="GeneID" id="70219572"/>
<feature type="region of interest" description="Disordered" evidence="1">
    <location>
        <begin position="552"/>
        <end position="580"/>
    </location>
</feature>
<evidence type="ECO:0000313" key="3">
    <source>
        <dbReference type="Proteomes" id="UP000720189"/>
    </source>
</evidence>
<proteinExistence type="predicted"/>
<feature type="compositionally biased region" description="Basic and acidic residues" evidence="1">
    <location>
        <begin position="63"/>
        <end position="85"/>
    </location>
</feature>